<feature type="region of interest" description="Disordered" evidence="15">
    <location>
        <begin position="363"/>
        <end position="388"/>
    </location>
</feature>
<feature type="domain" description="HhH-GPD" evidence="16">
    <location>
        <begin position="40"/>
        <end position="191"/>
    </location>
</feature>
<dbReference type="CDD" id="cd03431">
    <property type="entry name" value="NUDIX_DNA_Glycosylase_C-MutY"/>
    <property type="match status" value="1"/>
</dbReference>
<keyword evidence="10 14" id="KW-0408">Iron</keyword>
<dbReference type="GO" id="GO:0035485">
    <property type="term" value="F:adenine/guanine mispair binding"/>
    <property type="evidence" value="ECO:0007669"/>
    <property type="project" value="TreeGrafter"/>
</dbReference>
<dbReference type="OrthoDB" id="9802365at2"/>
<evidence type="ECO:0000256" key="10">
    <source>
        <dbReference type="ARBA" id="ARBA00023004"/>
    </source>
</evidence>
<comment type="function">
    <text evidence="2">Adenine glycosylase active on G-A mispairs. MutY also corrects error-prone DNA synthesis past GO lesions which are due to the oxidatively damaged form of guanine: 7,8-dihydro-8-oxoguanine (8-oxo-dGTP).</text>
</comment>
<dbReference type="EC" id="3.2.2.31" evidence="4 14"/>
<dbReference type="GO" id="GO:0032357">
    <property type="term" value="F:oxidized purine DNA binding"/>
    <property type="evidence" value="ECO:0007669"/>
    <property type="project" value="TreeGrafter"/>
</dbReference>
<dbReference type="EMBL" id="BJYG01000012">
    <property type="protein sequence ID" value="GEN62889.1"/>
    <property type="molecule type" value="Genomic_DNA"/>
</dbReference>
<keyword evidence="13 14" id="KW-0326">Glycosidase</keyword>
<evidence type="ECO:0000256" key="6">
    <source>
        <dbReference type="ARBA" id="ARBA00022485"/>
    </source>
</evidence>
<accession>A0A511XIX7</accession>
<comment type="catalytic activity">
    <reaction evidence="1 14">
        <text>Hydrolyzes free adenine bases from 7,8-dihydro-8-oxoguanine:adenine mismatched double-stranded DNA, leaving an apurinic site.</text>
        <dbReference type="EC" id="3.2.2.31"/>
    </reaction>
</comment>
<keyword evidence="12" id="KW-0234">DNA repair</keyword>
<dbReference type="InterPro" id="IPR044298">
    <property type="entry name" value="MIG/MutY"/>
</dbReference>
<sequence>MTLSSTALLTWYDRNRRALPWRALPGHPADPYHVWISEIMLQQTTVTAVIPYYQRFLERFPTLEALAAAPVDDVLVLWAGLGYYSRARNLHRCAGIVAENGGFPRDVESLRALPGIGPYTAAAIAAIAFGIPVIPVDGNVERVTARVFAIEAPLPGSRKLLATQAATLNREKAAQARPSDFAQALFDLGAGICTPRSPACVLCPWQGGCAAQKSGIQALLPRRAPKGDRPARYGVHFLLIDDAGRLLMRKRPPSGLLGGTVELPGTEWLCALWNREDAFIHAPFSDRPAGKTGRIRWEAAGEIKHVFTHFSLSVAVYAARLPVMPNPDDRDGFLVRADELQKNALSSLMRKCVETGLDFIGAAGRDGDPPSKKSGTMRNVKLTEGEGA</sequence>
<dbReference type="Gene3D" id="1.10.1670.10">
    <property type="entry name" value="Helix-hairpin-Helix base-excision DNA repair enzymes (C-terminal)"/>
    <property type="match status" value="1"/>
</dbReference>
<comment type="similarity">
    <text evidence="3 14">Belongs to the Nth/MutY family.</text>
</comment>
<dbReference type="SUPFAM" id="SSF55811">
    <property type="entry name" value="Nudix"/>
    <property type="match status" value="1"/>
</dbReference>
<keyword evidence="11" id="KW-0411">Iron-sulfur</keyword>
<evidence type="ECO:0000256" key="9">
    <source>
        <dbReference type="ARBA" id="ARBA00022801"/>
    </source>
</evidence>
<dbReference type="InterPro" id="IPR023170">
    <property type="entry name" value="HhH_base_excis_C"/>
</dbReference>
<evidence type="ECO:0000256" key="12">
    <source>
        <dbReference type="ARBA" id="ARBA00023204"/>
    </source>
</evidence>
<dbReference type="Pfam" id="PF10576">
    <property type="entry name" value="EndIII_4Fe-2S"/>
    <property type="match status" value="1"/>
</dbReference>
<dbReference type="Gene3D" id="1.10.340.30">
    <property type="entry name" value="Hypothetical protein, domain 2"/>
    <property type="match status" value="1"/>
</dbReference>
<dbReference type="CDD" id="cd00056">
    <property type="entry name" value="ENDO3c"/>
    <property type="match status" value="1"/>
</dbReference>
<dbReference type="Gene3D" id="3.90.79.10">
    <property type="entry name" value="Nucleoside Triphosphate Pyrophosphohydrolase"/>
    <property type="match status" value="1"/>
</dbReference>
<dbReference type="SUPFAM" id="SSF48150">
    <property type="entry name" value="DNA-glycosylase"/>
    <property type="match status" value="1"/>
</dbReference>
<organism evidence="17 18">
    <name type="scientific">Acetobacter oeni</name>
    <dbReference type="NCBI Taxonomy" id="304077"/>
    <lineage>
        <taxon>Bacteria</taxon>
        <taxon>Pseudomonadati</taxon>
        <taxon>Pseudomonadota</taxon>
        <taxon>Alphaproteobacteria</taxon>
        <taxon>Acetobacterales</taxon>
        <taxon>Acetobacteraceae</taxon>
        <taxon>Acetobacter</taxon>
    </lineage>
</organism>
<evidence type="ECO:0000256" key="11">
    <source>
        <dbReference type="ARBA" id="ARBA00023014"/>
    </source>
</evidence>
<dbReference type="RefSeq" id="WP_146886945.1">
    <property type="nucleotide sequence ID" value="NZ_BJYG01000012.1"/>
</dbReference>
<dbReference type="PROSITE" id="PS01155">
    <property type="entry name" value="ENDONUCLEASE_III_2"/>
    <property type="match status" value="1"/>
</dbReference>
<evidence type="ECO:0000256" key="2">
    <source>
        <dbReference type="ARBA" id="ARBA00002933"/>
    </source>
</evidence>
<dbReference type="InterPro" id="IPR004035">
    <property type="entry name" value="Endouclease-III_FeS-bd_BS"/>
</dbReference>
<dbReference type="SMART" id="SM00478">
    <property type="entry name" value="ENDO3c"/>
    <property type="match status" value="1"/>
</dbReference>
<dbReference type="GO" id="GO:0006284">
    <property type="term" value="P:base-excision repair"/>
    <property type="evidence" value="ECO:0007669"/>
    <property type="project" value="UniProtKB-UniRule"/>
</dbReference>
<comment type="caution">
    <text evidence="17">The sequence shown here is derived from an EMBL/GenBank/DDBJ whole genome shotgun (WGS) entry which is preliminary data.</text>
</comment>
<evidence type="ECO:0000256" key="7">
    <source>
        <dbReference type="ARBA" id="ARBA00022723"/>
    </source>
</evidence>
<dbReference type="Pfam" id="PF14815">
    <property type="entry name" value="NUDIX_4"/>
    <property type="match status" value="1"/>
</dbReference>
<keyword evidence="7" id="KW-0479">Metal-binding</keyword>
<dbReference type="InterPro" id="IPR015797">
    <property type="entry name" value="NUDIX_hydrolase-like_dom_sf"/>
</dbReference>
<dbReference type="FunFam" id="1.10.340.30:FF:000002">
    <property type="entry name" value="Adenine DNA glycosylase"/>
    <property type="match status" value="1"/>
</dbReference>
<evidence type="ECO:0000256" key="4">
    <source>
        <dbReference type="ARBA" id="ARBA00012045"/>
    </source>
</evidence>
<dbReference type="NCBIfam" id="TIGR01084">
    <property type="entry name" value="mutY"/>
    <property type="match status" value="1"/>
</dbReference>
<protein>
    <recommendedName>
        <fullName evidence="5 14">Adenine DNA glycosylase</fullName>
        <ecNumber evidence="4 14">3.2.2.31</ecNumber>
    </recommendedName>
</protein>
<dbReference type="InterPro" id="IPR004036">
    <property type="entry name" value="Endonuclease-III-like_CS2"/>
</dbReference>
<evidence type="ECO:0000313" key="17">
    <source>
        <dbReference type="EMBL" id="GEN62889.1"/>
    </source>
</evidence>
<dbReference type="PANTHER" id="PTHR42944:SF1">
    <property type="entry name" value="ADENINE DNA GLYCOSYLASE"/>
    <property type="match status" value="1"/>
</dbReference>
<evidence type="ECO:0000256" key="14">
    <source>
        <dbReference type="RuleBase" id="RU365096"/>
    </source>
</evidence>
<dbReference type="InterPro" id="IPR005760">
    <property type="entry name" value="A/G_AdeGlyc_MutY"/>
</dbReference>
<evidence type="ECO:0000256" key="8">
    <source>
        <dbReference type="ARBA" id="ARBA00022763"/>
    </source>
</evidence>
<dbReference type="PROSITE" id="PS00764">
    <property type="entry name" value="ENDONUCLEASE_III_1"/>
    <property type="match status" value="1"/>
</dbReference>
<dbReference type="Proteomes" id="UP000321746">
    <property type="component" value="Unassembled WGS sequence"/>
</dbReference>
<evidence type="ECO:0000256" key="5">
    <source>
        <dbReference type="ARBA" id="ARBA00022023"/>
    </source>
</evidence>
<dbReference type="GO" id="GO:0034039">
    <property type="term" value="F:8-oxo-7,8-dihydroguanine DNA N-glycosylase activity"/>
    <property type="evidence" value="ECO:0007669"/>
    <property type="project" value="TreeGrafter"/>
</dbReference>
<evidence type="ECO:0000313" key="18">
    <source>
        <dbReference type="Proteomes" id="UP000321746"/>
    </source>
</evidence>
<dbReference type="Pfam" id="PF00633">
    <property type="entry name" value="HHH"/>
    <property type="match status" value="1"/>
</dbReference>
<dbReference type="GO" id="GO:0046872">
    <property type="term" value="F:metal ion binding"/>
    <property type="evidence" value="ECO:0007669"/>
    <property type="project" value="UniProtKB-UniRule"/>
</dbReference>
<keyword evidence="8 14" id="KW-0227">DNA damage</keyword>
<keyword evidence="9" id="KW-0378">Hydrolase</keyword>
<keyword evidence="6" id="KW-0004">4Fe-4S</keyword>
<proteinExistence type="inferred from homology"/>
<dbReference type="Pfam" id="PF00730">
    <property type="entry name" value="HhH-GPD"/>
    <property type="match status" value="1"/>
</dbReference>
<dbReference type="GO" id="GO:0000701">
    <property type="term" value="F:purine-specific mismatch base pair DNA N-glycosylase activity"/>
    <property type="evidence" value="ECO:0007669"/>
    <property type="project" value="UniProtKB-EC"/>
</dbReference>
<gene>
    <name evidence="17" type="ORF">AOE01nite_11130</name>
</gene>
<dbReference type="InterPro" id="IPR011257">
    <property type="entry name" value="DNA_glycosylase"/>
</dbReference>
<dbReference type="GO" id="GO:0006298">
    <property type="term" value="P:mismatch repair"/>
    <property type="evidence" value="ECO:0007669"/>
    <property type="project" value="TreeGrafter"/>
</dbReference>
<evidence type="ECO:0000259" key="16">
    <source>
        <dbReference type="SMART" id="SM00478"/>
    </source>
</evidence>
<dbReference type="InterPro" id="IPR029119">
    <property type="entry name" value="MutY_C"/>
</dbReference>
<evidence type="ECO:0000256" key="1">
    <source>
        <dbReference type="ARBA" id="ARBA00000843"/>
    </source>
</evidence>
<dbReference type="InterPro" id="IPR003265">
    <property type="entry name" value="HhH-GPD_domain"/>
</dbReference>
<evidence type="ECO:0000256" key="3">
    <source>
        <dbReference type="ARBA" id="ARBA00008343"/>
    </source>
</evidence>
<dbReference type="AlphaFoldDB" id="A0A511XIX7"/>
<dbReference type="InterPro" id="IPR000445">
    <property type="entry name" value="HhH_motif"/>
</dbReference>
<evidence type="ECO:0000256" key="15">
    <source>
        <dbReference type="SAM" id="MobiDB-lite"/>
    </source>
</evidence>
<dbReference type="GO" id="GO:0051539">
    <property type="term" value="F:4 iron, 4 sulfur cluster binding"/>
    <property type="evidence" value="ECO:0007669"/>
    <property type="project" value="UniProtKB-UniRule"/>
</dbReference>
<comment type="cofactor">
    <cofactor evidence="14">
        <name>[4Fe-4S] cluster</name>
        <dbReference type="ChEBI" id="CHEBI:49883"/>
    </cofactor>
    <text evidence="14">Binds 1 [4Fe-4S] cluster.</text>
</comment>
<name>A0A511XIX7_9PROT</name>
<keyword evidence="18" id="KW-1185">Reference proteome</keyword>
<dbReference type="PANTHER" id="PTHR42944">
    <property type="entry name" value="ADENINE DNA GLYCOSYLASE"/>
    <property type="match status" value="1"/>
</dbReference>
<evidence type="ECO:0000256" key="13">
    <source>
        <dbReference type="ARBA" id="ARBA00023295"/>
    </source>
</evidence>
<dbReference type="InterPro" id="IPR003651">
    <property type="entry name" value="Endonuclease3_FeS-loop_motif"/>
</dbReference>
<reference evidence="17 18" key="1">
    <citation type="submission" date="2019-07" db="EMBL/GenBank/DDBJ databases">
        <title>Whole genome shotgun sequence of Acetobacter oeni NBRC 105207.</title>
        <authorList>
            <person name="Hosoyama A."/>
            <person name="Uohara A."/>
            <person name="Ohji S."/>
            <person name="Ichikawa N."/>
        </authorList>
    </citation>
    <scope>NUCLEOTIDE SEQUENCE [LARGE SCALE GENOMIC DNA]</scope>
    <source>
        <strain evidence="17 18">NBRC 105207</strain>
    </source>
</reference>